<name>A0ABP0GJ60_CLALP</name>
<evidence type="ECO:0008006" key="3">
    <source>
        <dbReference type="Google" id="ProtNLM"/>
    </source>
</evidence>
<gene>
    <name evidence="1" type="ORF">CVLEPA_LOCUS24523</name>
</gene>
<keyword evidence="2" id="KW-1185">Reference proteome</keyword>
<organism evidence="1 2">
    <name type="scientific">Clavelina lepadiformis</name>
    <name type="common">Light-bulb sea squirt</name>
    <name type="synonym">Ascidia lepadiformis</name>
    <dbReference type="NCBI Taxonomy" id="159417"/>
    <lineage>
        <taxon>Eukaryota</taxon>
        <taxon>Metazoa</taxon>
        <taxon>Chordata</taxon>
        <taxon>Tunicata</taxon>
        <taxon>Ascidiacea</taxon>
        <taxon>Aplousobranchia</taxon>
        <taxon>Clavelinidae</taxon>
        <taxon>Clavelina</taxon>
    </lineage>
</organism>
<evidence type="ECO:0000313" key="2">
    <source>
        <dbReference type="Proteomes" id="UP001642483"/>
    </source>
</evidence>
<reference evidence="1 2" key="1">
    <citation type="submission" date="2024-02" db="EMBL/GenBank/DDBJ databases">
        <authorList>
            <person name="Daric V."/>
            <person name="Darras S."/>
        </authorList>
    </citation>
    <scope>NUCLEOTIDE SEQUENCE [LARGE SCALE GENOMIC DNA]</scope>
</reference>
<evidence type="ECO:0000313" key="1">
    <source>
        <dbReference type="EMBL" id="CAK8691762.1"/>
    </source>
</evidence>
<protein>
    <recommendedName>
        <fullName evidence="3">Maturase K</fullName>
    </recommendedName>
</protein>
<dbReference type="Proteomes" id="UP001642483">
    <property type="component" value="Unassembled WGS sequence"/>
</dbReference>
<accession>A0ABP0GJ60</accession>
<comment type="caution">
    <text evidence="1">The sequence shown here is derived from an EMBL/GenBank/DDBJ whole genome shotgun (WGS) entry which is preliminary data.</text>
</comment>
<dbReference type="EMBL" id="CAWYQH010000119">
    <property type="protein sequence ID" value="CAK8691762.1"/>
    <property type="molecule type" value="Genomic_DNA"/>
</dbReference>
<proteinExistence type="predicted"/>
<sequence>MKRTIARYCFASVPKIIQIISLLLETFHLLKQQEMIQEENLSNISLQQRSKSSHFHRLNYEEFFPFYDVITGRNDLIVYLNSRTNKFQNKFLLAAKSKALIGDHRSD</sequence>